<dbReference type="SUPFAM" id="SSF103481">
    <property type="entry name" value="Multidrug resistance efflux transporter EmrE"/>
    <property type="match status" value="2"/>
</dbReference>
<evidence type="ECO:0000256" key="6">
    <source>
        <dbReference type="SAM" id="Phobius"/>
    </source>
</evidence>
<feature type="transmembrane region" description="Helical" evidence="6">
    <location>
        <begin position="254"/>
        <end position="274"/>
    </location>
</feature>
<keyword evidence="3 6" id="KW-1133">Transmembrane helix</keyword>
<dbReference type="EMBL" id="VIIS01001809">
    <property type="protein sequence ID" value="KAF0292489.1"/>
    <property type="molecule type" value="Genomic_DNA"/>
</dbReference>
<accession>A0A6A4VH83</accession>
<keyword evidence="9" id="KW-1185">Reference proteome</keyword>
<dbReference type="Pfam" id="PF00892">
    <property type="entry name" value="EamA"/>
    <property type="match status" value="2"/>
</dbReference>
<evidence type="ECO:0000313" key="8">
    <source>
        <dbReference type="EMBL" id="KAF0292489.1"/>
    </source>
</evidence>
<gene>
    <name evidence="8" type="primary">SLC35G1_1</name>
    <name evidence="8" type="ORF">FJT64_001001</name>
</gene>
<evidence type="ECO:0000256" key="4">
    <source>
        <dbReference type="ARBA" id="ARBA00023136"/>
    </source>
</evidence>
<keyword evidence="2 6" id="KW-0812">Transmembrane</keyword>
<keyword evidence="4 6" id="KW-0472">Membrane</keyword>
<dbReference type="InterPro" id="IPR000620">
    <property type="entry name" value="EamA_dom"/>
</dbReference>
<evidence type="ECO:0000256" key="2">
    <source>
        <dbReference type="ARBA" id="ARBA00022692"/>
    </source>
</evidence>
<sequence>MFQTMCDALGGKSFVGVALHSETSPLLPSTGSPRVNDRSPPTDAEDGRSASPPCPQPESPGAGRCSACRHWGLLLALVAALSSSLVSVVVQQLSDVDPACLSAFRFLSIVPLAGLEALRRGQDVFPRGQRTVLLLRAVLGAAALICKFYALGRMLLADASVLLLSAPVFVSVWACLLLGEPCGALHVMSLLATISGAMMIVRPKWMRSGARPYIPSGVAGADDAVSLAGAALALASALFLSAAYVTLRRLQSVHWSATVLVFGVVGAMMSYAVWLGTGAGHPPSSAAGWLMVLALGALTMVMQLAFTVACQLEQAGPVAVVRTSEIVFAVVWQVAFFHCVPGPYTVAGMVLVMMSVLAVALHKCITQRRGNGRP</sequence>
<dbReference type="Proteomes" id="UP000440578">
    <property type="component" value="Unassembled WGS sequence"/>
</dbReference>
<comment type="caution">
    <text evidence="8">The sequence shown here is derived from an EMBL/GenBank/DDBJ whole genome shotgun (WGS) entry which is preliminary data.</text>
</comment>
<feature type="transmembrane region" description="Helical" evidence="6">
    <location>
        <begin position="344"/>
        <end position="365"/>
    </location>
</feature>
<evidence type="ECO:0000256" key="5">
    <source>
        <dbReference type="SAM" id="MobiDB-lite"/>
    </source>
</evidence>
<evidence type="ECO:0000313" key="9">
    <source>
        <dbReference type="Proteomes" id="UP000440578"/>
    </source>
</evidence>
<feature type="domain" description="EamA" evidence="7">
    <location>
        <begin position="71"/>
        <end position="201"/>
    </location>
</feature>
<dbReference type="InterPro" id="IPR037185">
    <property type="entry name" value="EmrE-like"/>
</dbReference>
<feature type="transmembrane region" description="Helical" evidence="6">
    <location>
        <begin position="286"/>
        <end position="306"/>
    </location>
</feature>
<dbReference type="OrthoDB" id="306876at2759"/>
<organism evidence="8 9">
    <name type="scientific">Amphibalanus amphitrite</name>
    <name type="common">Striped barnacle</name>
    <name type="synonym">Balanus amphitrite</name>
    <dbReference type="NCBI Taxonomy" id="1232801"/>
    <lineage>
        <taxon>Eukaryota</taxon>
        <taxon>Metazoa</taxon>
        <taxon>Ecdysozoa</taxon>
        <taxon>Arthropoda</taxon>
        <taxon>Crustacea</taxon>
        <taxon>Multicrustacea</taxon>
        <taxon>Cirripedia</taxon>
        <taxon>Thoracica</taxon>
        <taxon>Thoracicalcarea</taxon>
        <taxon>Balanomorpha</taxon>
        <taxon>Balanoidea</taxon>
        <taxon>Balanidae</taxon>
        <taxon>Amphibalaninae</taxon>
        <taxon>Amphibalanus</taxon>
    </lineage>
</organism>
<proteinExistence type="predicted"/>
<evidence type="ECO:0000259" key="7">
    <source>
        <dbReference type="Pfam" id="PF00892"/>
    </source>
</evidence>
<dbReference type="AlphaFoldDB" id="A0A6A4VH83"/>
<dbReference type="PANTHER" id="PTHR22911:SF6">
    <property type="entry name" value="SOLUTE CARRIER FAMILY 35 MEMBER G1"/>
    <property type="match status" value="1"/>
</dbReference>
<feature type="domain" description="EamA" evidence="7">
    <location>
        <begin position="228"/>
        <end position="359"/>
    </location>
</feature>
<comment type="subcellular location">
    <subcellularLocation>
        <location evidence="1">Membrane</location>
        <topology evidence="1">Multi-pass membrane protein</topology>
    </subcellularLocation>
</comment>
<reference evidence="8 9" key="1">
    <citation type="submission" date="2019-07" db="EMBL/GenBank/DDBJ databases">
        <title>Draft genome assembly of a fouling barnacle, Amphibalanus amphitrite (Darwin, 1854): The first reference genome for Thecostraca.</title>
        <authorList>
            <person name="Kim W."/>
        </authorList>
    </citation>
    <scope>NUCLEOTIDE SEQUENCE [LARGE SCALE GENOMIC DNA]</scope>
    <source>
        <strain evidence="8">SNU_AA5</strain>
        <tissue evidence="8">Soma without cirri and trophi</tissue>
    </source>
</reference>
<protein>
    <submittedName>
        <fullName evidence="8">Solute carrier family 35 member G1</fullName>
    </submittedName>
</protein>
<feature type="transmembrane region" description="Helical" evidence="6">
    <location>
        <begin position="131"/>
        <end position="150"/>
    </location>
</feature>
<dbReference type="GO" id="GO:0016020">
    <property type="term" value="C:membrane"/>
    <property type="evidence" value="ECO:0007669"/>
    <property type="project" value="UniProtKB-SubCell"/>
</dbReference>
<feature type="transmembrane region" description="Helical" evidence="6">
    <location>
        <begin position="156"/>
        <end position="178"/>
    </location>
</feature>
<feature type="transmembrane region" description="Helical" evidence="6">
    <location>
        <begin position="185"/>
        <end position="205"/>
    </location>
</feature>
<name>A0A6A4VH83_AMPAM</name>
<feature type="transmembrane region" description="Helical" evidence="6">
    <location>
        <begin position="318"/>
        <end position="338"/>
    </location>
</feature>
<feature type="transmembrane region" description="Helical" evidence="6">
    <location>
        <begin position="225"/>
        <end position="247"/>
    </location>
</feature>
<evidence type="ECO:0000256" key="3">
    <source>
        <dbReference type="ARBA" id="ARBA00022989"/>
    </source>
</evidence>
<evidence type="ECO:0000256" key="1">
    <source>
        <dbReference type="ARBA" id="ARBA00004141"/>
    </source>
</evidence>
<feature type="region of interest" description="Disordered" evidence="5">
    <location>
        <begin position="25"/>
        <end position="59"/>
    </location>
</feature>
<dbReference type="PANTHER" id="PTHR22911">
    <property type="entry name" value="ACYL-MALONYL CONDENSING ENZYME-RELATED"/>
    <property type="match status" value="1"/>
</dbReference>